<keyword evidence="3" id="KW-1185">Reference proteome</keyword>
<dbReference type="RefSeq" id="WP_357991208.1">
    <property type="nucleotide sequence ID" value="NZ_JBEYBR010000023.1"/>
</dbReference>
<protein>
    <recommendedName>
        <fullName evidence="4">Recombinase</fullName>
    </recommendedName>
</protein>
<gene>
    <name evidence="2" type="ORF">ABZ507_11460</name>
</gene>
<sequence length="186" mass="20275">MPAVARCKPEWSRGVIYYRCRAKTLAPGSPALAEHPPTVNLREDIISSSIDRWLATLFDRAHRDATVASLLAAQDCDDRVAERASLRRRIADAEARLGRHLAAIEAGVEPQALVSAMNAAQADKAAAQAELQNMPNIPRLSEIEIRKLINSLGDIAAVLAAGARSDKAPQVRDRTKRTSTRPYNCT</sequence>
<dbReference type="EMBL" id="JBEYBR010000023">
    <property type="protein sequence ID" value="MEU2122431.1"/>
    <property type="molecule type" value="Genomic_DNA"/>
</dbReference>
<feature type="region of interest" description="Disordered" evidence="1">
    <location>
        <begin position="166"/>
        <end position="186"/>
    </location>
</feature>
<accession>A0ABV2X991</accession>
<dbReference type="Proteomes" id="UP001550535">
    <property type="component" value="Unassembled WGS sequence"/>
</dbReference>
<evidence type="ECO:0008006" key="4">
    <source>
        <dbReference type="Google" id="ProtNLM"/>
    </source>
</evidence>
<organism evidence="2 3">
    <name type="scientific">Nocardia niwae</name>
    <dbReference type="NCBI Taxonomy" id="626084"/>
    <lineage>
        <taxon>Bacteria</taxon>
        <taxon>Bacillati</taxon>
        <taxon>Actinomycetota</taxon>
        <taxon>Actinomycetes</taxon>
        <taxon>Mycobacteriales</taxon>
        <taxon>Nocardiaceae</taxon>
        <taxon>Nocardia</taxon>
    </lineage>
</organism>
<reference evidence="2 3" key="1">
    <citation type="submission" date="2024-06" db="EMBL/GenBank/DDBJ databases">
        <title>The Natural Products Discovery Center: Release of the First 8490 Sequenced Strains for Exploring Actinobacteria Biosynthetic Diversity.</title>
        <authorList>
            <person name="Kalkreuter E."/>
            <person name="Kautsar S.A."/>
            <person name="Yang D."/>
            <person name="Bader C.D."/>
            <person name="Teijaro C.N."/>
            <person name="Fluegel L."/>
            <person name="Davis C.M."/>
            <person name="Simpson J.R."/>
            <person name="Lauterbach L."/>
            <person name="Steele A.D."/>
            <person name="Gui C."/>
            <person name="Meng S."/>
            <person name="Li G."/>
            <person name="Viehrig K."/>
            <person name="Ye F."/>
            <person name="Su P."/>
            <person name="Kiefer A.F."/>
            <person name="Nichols A."/>
            <person name="Cepeda A.J."/>
            <person name="Yan W."/>
            <person name="Fan B."/>
            <person name="Jiang Y."/>
            <person name="Adhikari A."/>
            <person name="Zheng C.-J."/>
            <person name="Schuster L."/>
            <person name="Cowan T.M."/>
            <person name="Smanski M.J."/>
            <person name="Chevrette M.G."/>
            <person name="De Carvalho L.P.S."/>
            <person name="Shen B."/>
        </authorList>
    </citation>
    <scope>NUCLEOTIDE SEQUENCE [LARGE SCALE GENOMIC DNA]</scope>
    <source>
        <strain evidence="2 3">NPDC019434</strain>
    </source>
</reference>
<name>A0ABV2X991_9NOCA</name>
<evidence type="ECO:0000313" key="2">
    <source>
        <dbReference type="EMBL" id="MEU2122431.1"/>
    </source>
</evidence>
<evidence type="ECO:0000313" key="3">
    <source>
        <dbReference type="Proteomes" id="UP001550535"/>
    </source>
</evidence>
<evidence type="ECO:0000256" key="1">
    <source>
        <dbReference type="SAM" id="MobiDB-lite"/>
    </source>
</evidence>
<comment type="caution">
    <text evidence="2">The sequence shown here is derived from an EMBL/GenBank/DDBJ whole genome shotgun (WGS) entry which is preliminary data.</text>
</comment>
<proteinExistence type="predicted"/>